<dbReference type="GO" id="GO:0005768">
    <property type="term" value="C:endosome"/>
    <property type="evidence" value="ECO:0007669"/>
    <property type="project" value="UniProtKB-ARBA"/>
</dbReference>
<keyword evidence="5" id="KW-0653">Protein transport</keyword>
<dbReference type="GO" id="GO:0015031">
    <property type="term" value="P:protein transport"/>
    <property type="evidence" value="ECO:0007669"/>
    <property type="project" value="UniProtKB-KW"/>
</dbReference>
<dbReference type="PROSITE" id="PS51420">
    <property type="entry name" value="RHO"/>
    <property type="match status" value="1"/>
</dbReference>
<dbReference type="InterPro" id="IPR001806">
    <property type="entry name" value="Small_GTPase"/>
</dbReference>
<dbReference type="Pfam" id="PF00071">
    <property type="entry name" value="Ras"/>
    <property type="match status" value="1"/>
</dbReference>
<evidence type="ECO:0000256" key="9">
    <source>
        <dbReference type="ARBA" id="ARBA00023289"/>
    </source>
</evidence>
<dbReference type="AlphaFoldDB" id="A0A8H7Q805"/>
<accession>A0A8H7Q805</accession>
<keyword evidence="2" id="KW-0813">Transport</keyword>
<keyword evidence="6" id="KW-0342">GTP-binding</keyword>
<dbReference type="GO" id="GO:0005525">
    <property type="term" value="F:GTP binding"/>
    <property type="evidence" value="ECO:0007669"/>
    <property type="project" value="UniProtKB-KW"/>
</dbReference>
<evidence type="ECO:0000256" key="7">
    <source>
        <dbReference type="ARBA" id="ARBA00023136"/>
    </source>
</evidence>
<protein>
    <submittedName>
        <fullName evidence="11">Uncharacterized protein</fullName>
    </submittedName>
</protein>
<evidence type="ECO:0000313" key="11">
    <source>
        <dbReference type="EMBL" id="KAG2187548.1"/>
    </source>
</evidence>
<dbReference type="SMART" id="SM00173">
    <property type="entry name" value="RAS"/>
    <property type="match status" value="1"/>
</dbReference>
<reference evidence="11" key="1">
    <citation type="submission" date="2020-12" db="EMBL/GenBank/DDBJ databases">
        <title>Metabolic potential, ecology and presence of endohyphal bacteria is reflected in genomic diversity of Mucoromycotina.</title>
        <authorList>
            <person name="Muszewska A."/>
            <person name="Okrasinska A."/>
            <person name="Steczkiewicz K."/>
            <person name="Drgas O."/>
            <person name="Orlowska M."/>
            <person name="Perlinska-Lenart U."/>
            <person name="Aleksandrzak-Piekarczyk T."/>
            <person name="Szatraj K."/>
            <person name="Zielenkiewicz U."/>
            <person name="Pilsyk S."/>
            <person name="Malc E."/>
            <person name="Mieczkowski P."/>
            <person name="Kruszewska J.S."/>
            <person name="Biernat P."/>
            <person name="Pawlowska J."/>
        </authorList>
    </citation>
    <scope>NUCLEOTIDE SEQUENCE</scope>
    <source>
        <strain evidence="11">WA0000051536</strain>
    </source>
</reference>
<dbReference type="FunFam" id="3.40.50.300:FF:000464">
    <property type="entry name" value="GTP-binding protein ypt5"/>
    <property type="match status" value="1"/>
</dbReference>
<sequence>MAARQQQQQGASAQGKTYQFKLVLLGESAVGKSSLVMRFVKDHFDEYRESTIGAAFLAQTISLDDNTTVKFEIWDTAGQERYKSLAPMYYRNANCAVVVYDITQTASLEKAKAWVNELQRQADPNIVIALAGNKSDLDSRRAVETETAQAYADEAGLLFFETSAKTAHNVTQLFTSIAKRMPLDQLADQSRNKNKGLNPRGVDLSRPTNPNNCAC</sequence>
<dbReference type="Proteomes" id="UP000612746">
    <property type="component" value="Unassembled WGS sequence"/>
</dbReference>
<dbReference type="PROSITE" id="PS51421">
    <property type="entry name" value="RAS"/>
    <property type="match status" value="1"/>
</dbReference>
<dbReference type="Gene3D" id="3.40.50.300">
    <property type="entry name" value="P-loop containing nucleotide triphosphate hydrolases"/>
    <property type="match status" value="1"/>
</dbReference>
<dbReference type="PROSITE" id="PS51419">
    <property type="entry name" value="RAB"/>
    <property type="match status" value="1"/>
</dbReference>
<dbReference type="CDD" id="cd01860">
    <property type="entry name" value="Rab5_related"/>
    <property type="match status" value="1"/>
</dbReference>
<feature type="compositionally biased region" description="Polar residues" evidence="10">
    <location>
        <begin position="206"/>
        <end position="215"/>
    </location>
</feature>
<comment type="caution">
    <text evidence="11">The sequence shown here is derived from an EMBL/GenBank/DDBJ whole genome shotgun (WGS) entry which is preliminary data.</text>
</comment>
<dbReference type="InterPro" id="IPR027417">
    <property type="entry name" value="P-loop_NTPase"/>
</dbReference>
<evidence type="ECO:0000256" key="3">
    <source>
        <dbReference type="ARBA" id="ARBA00022475"/>
    </source>
</evidence>
<dbReference type="PRINTS" id="PR00449">
    <property type="entry name" value="RASTRNSFRMNG"/>
</dbReference>
<proteinExistence type="predicted"/>
<dbReference type="GO" id="GO:0005886">
    <property type="term" value="C:plasma membrane"/>
    <property type="evidence" value="ECO:0007669"/>
    <property type="project" value="UniProtKB-SubCell"/>
</dbReference>
<keyword evidence="8" id="KW-0449">Lipoprotein</keyword>
<dbReference type="OrthoDB" id="63533at2759"/>
<evidence type="ECO:0000256" key="6">
    <source>
        <dbReference type="ARBA" id="ARBA00023134"/>
    </source>
</evidence>
<gene>
    <name evidence="11" type="ORF">INT44_005237</name>
</gene>
<organism evidence="11 12">
    <name type="scientific">Umbelopsis vinacea</name>
    <dbReference type="NCBI Taxonomy" id="44442"/>
    <lineage>
        <taxon>Eukaryota</taxon>
        <taxon>Fungi</taxon>
        <taxon>Fungi incertae sedis</taxon>
        <taxon>Mucoromycota</taxon>
        <taxon>Mucoromycotina</taxon>
        <taxon>Umbelopsidomycetes</taxon>
        <taxon>Umbelopsidales</taxon>
        <taxon>Umbelopsidaceae</taxon>
        <taxon>Umbelopsis</taxon>
    </lineage>
</organism>
<evidence type="ECO:0000313" key="12">
    <source>
        <dbReference type="Proteomes" id="UP000612746"/>
    </source>
</evidence>
<dbReference type="GO" id="GO:0003924">
    <property type="term" value="F:GTPase activity"/>
    <property type="evidence" value="ECO:0007669"/>
    <property type="project" value="InterPro"/>
</dbReference>
<dbReference type="NCBIfam" id="TIGR00231">
    <property type="entry name" value="small_GTP"/>
    <property type="match status" value="1"/>
</dbReference>
<dbReference type="SUPFAM" id="SSF52540">
    <property type="entry name" value="P-loop containing nucleoside triphosphate hydrolases"/>
    <property type="match status" value="1"/>
</dbReference>
<dbReference type="SMART" id="SM00176">
    <property type="entry name" value="RAN"/>
    <property type="match status" value="1"/>
</dbReference>
<dbReference type="GO" id="GO:0016192">
    <property type="term" value="P:vesicle-mediated transport"/>
    <property type="evidence" value="ECO:0007669"/>
    <property type="project" value="UniProtKB-ARBA"/>
</dbReference>
<dbReference type="SMART" id="SM00174">
    <property type="entry name" value="RHO"/>
    <property type="match status" value="1"/>
</dbReference>
<evidence type="ECO:0000256" key="1">
    <source>
        <dbReference type="ARBA" id="ARBA00004342"/>
    </source>
</evidence>
<dbReference type="SMART" id="SM00175">
    <property type="entry name" value="RAB"/>
    <property type="match status" value="1"/>
</dbReference>
<dbReference type="EMBL" id="JAEPRA010000003">
    <property type="protein sequence ID" value="KAG2187548.1"/>
    <property type="molecule type" value="Genomic_DNA"/>
</dbReference>
<keyword evidence="7" id="KW-0472">Membrane</keyword>
<evidence type="ECO:0000256" key="10">
    <source>
        <dbReference type="SAM" id="MobiDB-lite"/>
    </source>
</evidence>
<evidence type="ECO:0000256" key="8">
    <source>
        <dbReference type="ARBA" id="ARBA00023288"/>
    </source>
</evidence>
<evidence type="ECO:0000256" key="5">
    <source>
        <dbReference type="ARBA" id="ARBA00022927"/>
    </source>
</evidence>
<name>A0A8H7Q805_9FUNG</name>
<dbReference type="InterPro" id="IPR005225">
    <property type="entry name" value="Small_GTP-bd"/>
</dbReference>
<evidence type="ECO:0000256" key="2">
    <source>
        <dbReference type="ARBA" id="ARBA00022448"/>
    </source>
</evidence>
<evidence type="ECO:0000256" key="4">
    <source>
        <dbReference type="ARBA" id="ARBA00022741"/>
    </source>
</evidence>
<keyword evidence="4" id="KW-0547">Nucleotide-binding</keyword>
<keyword evidence="3" id="KW-1003">Cell membrane</keyword>
<comment type="subcellular location">
    <subcellularLocation>
        <location evidence="1">Cell membrane</location>
        <topology evidence="1">Lipid-anchor</topology>
        <orientation evidence="1">Cytoplasmic side</orientation>
    </subcellularLocation>
</comment>
<feature type="region of interest" description="Disordered" evidence="10">
    <location>
        <begin position="185"/>
        <end position="215"/>
    </location>
</feature>
<dbReference type="PANTHER" id="PTHR47978">
    <property type="match status" value="1"/>
</dbReference>
<keyword evidence="9" id="KW-0636">Prenylation</keyword>
<keyword evidence="12" id="KW-1185">Reference proteome</keyword>